<feature type="signal peptide" evidence="1">
    <location>
        <begin position="1"/>
        <end position="21"/>
    </location>
</feature>
<keyword evidence="1" id="KW-0732">Signal</keyword>
<dbReference type="EMBL" id="HBUF01573304">
    <property type="protein sequence ID" value="CAG6767401.1"/>
    <property type="molecule type" value="Transcribed_RNA"/>
</dbReference>
<accession>A0A8D8VHE8</accession>
<reference evidence="2" key="1">
    <citation type="submission" date="2021-05" db="EMBL/GenBank/DDBJ databases">
        <authorList>
            <person name="Alioto T."/>
            <person name="Alioto T."/>
            <person name="Gomez Garrido J."/>
        </authorList>
    </citation>
    <scope>NUCLEOTIDE SEQUENCE</scope>
</reference>
<evidence type="ECO:0000256" key="1">
    <source>
        <dbReference type="SAM" id="SignalP"/>
    </source>
</evidence>
<feature type="chain" id="PRO_5036428778" evidence="1">
    <location>
        <begin position="22"/>
        <end position="101"/>
    </location>
</feature>
<protein>
    <submittedName>
        <fullName evidence="2">Uncharacterized protein</fullName>
    </submittedName>
</protein>
<organism evidence="2">
    <name type="scientific">Cacopsylla melanoneura</name>
    <dbReference type="NCBI Taxonomy" id="428564"/>
    <lineage>
        <taxon>Eukaryota</taxon>
        <taxon>Metazoa</taxon>
        <taxon>Ecdysozoa</taxon>
        <taxon>Arthropoda</taxon>
        <taxon>Hexapoda</taxon>
        <taxon>Insecta</taxon>
        <taxon>Pterygota</taxon>
        <taxon>Neoptera</taxon>
        <taxon>Paraneoptera</taxon>
        <taxon>Hemiptera</taxon>
        <taxon>Sternorrhyncha</taxon>
        <taxon>Psylloidea</taxon>
        <taxon>Psyllidae</taxon>
        <taxon>Psyllinae</taxon>
        <taxon>Cacopsylla</taxon>
    </lineage>
</organism>
<proteinExistence type="predicted"/>
<evidence type="ECO:0000313" key="2">
    <source>
        <dbReference type="EMBL" id="CAG6625652.1"/>
    </source>
</evidence>
<dbReference type="AlphaFoldDB" id="A0A8D8VHE8"/>
<dbReference type="EMBL" id="HBUF01379806">
    <property type="protein sequence ID" value="CAG6729791.1"/>
    <property type="molecule type" value="Transcribed_RNA"/>
</dbReference>
<name>A0A8D8VHE8_9HEMI</name>
<sequence>MNALNMCVLFMTASSIPLTKPTNVLCVLKHLPTWLHWKIISMCIPDKNLISVKDVLQVLQTKLGYWCISRFFTKEPENLKKPVNVNFVENRSKDAKVIEFI</sequence>
<dbReference type="EMBL" id="HBUF01195798">
    <property type="protein sequence ID" value="CAG6660004.1"/>
    <property type="molecule type" value="Transcribed_RNA"/>
</dbReference>
<dbReference type="EMBL" id="HBUF01060558">
    <property type="protein sequence ID" value="CAG6625652.1"/>
    <property type="molecule type" value="Transcribed_RNA"/>
</dbReference>